<organism evidence="1">
    <name type="scientific">marine metagenome</name>
    <dbReference type="NCBI Taxonomy" id="408172"/>
    <lineage>
        <taxon>unclassified sequences</taxon>
        <taxon>metagenomes</taxon>
        <taxon>ecological metagenomes</taxon>
    </lineage>
</organism>
<evidence type="ECO:0000313" key="1">
    <source>
        <dbReference type="EMBL" id="SUZ99277.1"/>
    </source>
</evidence>
<reference evidence="1" key="1">
    <citation type="submission" date="2018-05" db="EMBL/GenBank/DDBJ databases">
        <authorList>
            <person name="Lanie J.A."/>
            <person name="Ng W.-L."/>
            <person name="Kazmierczak K.M."/>
            <person name="Andrzejewski T.M."/>
            <person name="Davidsen T.M."/>
            <person name="Wayne K.J."/>
            <person name="Tettelin H."/>
            <person name="Glass J.I."/>
            <person name="Rusch D."/>
            <person name="Podicherti R."/>
            <person name="Tsui H.-C.T."/>
            <person name="Winkler M.E."/>
        </authorList>
    </citation>
    <scope>NUCLEOTIDE SEQUENCE</scope>
</reference>
<gene>
    <name evidence="1" type="ORF">METZ01_LOCUS52131</name>
</gene>
<accession>A0A381SAL2</accession>
<dbReference type="AlphaFoldDB" id="A0A381SAL2"/>
<name>A0A381SAL2_9ZZZZ</name>
<sequence>MPNYVLQSRRVAKPGSGQKVLDAVVEQFKTGSTQGNVSISVNAPTGSGHLIVGARVLGSIDEIEKVNDRVIGSMNILDSIDIHCTDVQAQVLRILAPAENMPSKPKYMARNILKAKSGKAQELAAALLEIRDLYGDDMKPLITVPYVGNQDIVRATAIYDSLASFEKHSDAIYGDKFKSAVQKVRDLRQAYIRHTARMVYVAN</sequence>
<proteinExistence type="predicted"/>
<dbReference type="EMBL" id="UINC01002687">
    <property type="protein sequence ID" value="SUZ99277.1"/>
    <property type="molecule type" value="Genomic_DNA"/>
</dbReference>
<protein>
    <submittedName>
        <fullName evidence="1">Uncharacterized protein</fullName>
    </submittedName>
</protein>